<feature type="compositionally biased region" description="Polar residues" evidence="1">
    <location>
        <begin position="722"/>
        <end position="778"/>
    </location>
</feature>
<gene>
    <name evidence="4" type="ORF">MEDL_24027</name>
</gene>
<feature type="compositionally biased region" description="Polar residues" evidence="1">
    <location>
        <begin position="102"/>
        <end position="118"/>
    </location>
</feature>
<reference evidence="4" key="1">
    <citation type="submission" date="2021-03" db="EMBL/GenBank/DDBJ databases">
        <authorList>
            <person name="Bekaert M."/>
        </authorList>
    </citation>
    <scope>NUCLEOTIDE SEQUENCE</scope>
</reference>
<protein>
    <recommendedName>
        <fullName evidence="3">SEA domain-containing protein</fullName>
    </recommendedName>
</protein>
<feature type="region of interest" description="Disordered" evidence="1">
    <location>
        <begin position="507"/>
        <end position="799"/>
    </location>
</feature>
<feature type="compositionally biased region" description="Low complexity" evidence="1">
    <location>
        <begin position="639"/>
        <end position="658"/>
    </location>
</feature>
<feature type="region of interest" description="Disordered" evidence="1">
    <location>
        <begin position="153"/>
        <end position="183"/>
    </location>
</feature>
<feature type="compositionally biased region" description="Polar residues" evidence="1">
    <location>
        <begin position="549"/>
        <end position="573"/>
    </location>
</feature>
<dbReference type="PROSITE" id="PS50024">
    <property type="entry name" value="SEA"/>
    <property type="match status" value="1"/>
</dbReference>
<comment type="caution">
    <text evidence="4">The sequence shown here is derived from an EMBL/GenBank/DDBJ whole genome shotgun (WGS) entry which is preliminary data.</text>
</comment>
<evidence type="ECO:0000256" key="1">
    <source>
        <dbReference type="SAM" id="MobiDB-lite"/>
    </source>
</evidence>
<dbReference type="Proteomes" id="UP000683360">
    <property type="component" value="Unassembled WGS sequence"/>
</dbReference>
<feature type="domain" description="SEA" evidence="3">
    <location>
        <begin position="330"/>
        <end position="449"/>
    </location>
</feature>
<feature type="compositionally biased region" description="Low complexity" evidence="1">
    <location>
        <begin position="688"/>
        <end position="703"/>
    </location>
</feature>
<keyword evidence="2" id="KW-0812">Transmembrane</keyword>
<feature type="compositionally biased region" description="Low complexity" evidence="1">
    <location>
        <begin position="787"/>
        <end position="796"/>
    </location>
</feature>
<feature type="compositionally biased region" description="Polar residues" evidence="1">
    <location>
        <begin position="83"/>
        <end position="94"/>
    </location>
</feature>
<feature type="compositionally biased region" description="Low complexity" evidence="1">
    <location>
        <begin position="507"/>
        <end position="543"/>
    </location>
</feature>
<dbReference type="InterPro" id="IPR036364">
    <property type="entry name" value="SEA_dom_sf"/>
</dbReference>
<feature type="compositionally biased region" description="Polar residues" evidence="1">
    <location>
        <begin position="602"/>
        <end position="638"/>
    </location>
</feature>
<feature type="compositionally biased region" description="Basic and acidic residues" evidence="1">
    <location>
        <begin position="119"/>
        <end position="137"/>
    </location>
</feature>
<feature type="compositionally biased region" description="Low complexity" evidence="1">
    <location>
        <begin position="574"/>
        <end position="601"/>
    </location>
</feature>
<feature type="compositionally biased region" description="Basic and acidic residues" evidence="1">
    <location>
        <begin position="1"/>
        <end position="11"/>
    </location>
</feature>
<keyword evidence="2" id="KW-1133">Transmembrane helix</keyword>
<evidence type="ECO:0000313" key="5">
    <source>
        <dbReference type="Proteomes" id="UP000683360"/>
    </source>
</evidence>
<dbReference type="SUPFAM" id="SSF82671">
    <property type="entry name" value="SEA domain"/>
    <property type="match status" value="1"/>
</dbReference>
<dbReference type="AlphaFoldDB" id="A0A8S3RUN9"/>
<keyword evidence="2" id="KW-0472">Membrane</keyword>
<dbReference type="InterPro" id="IPR000082">
    <property type="entry name" value="SEA_dom"/>
</dbReference>
<name>A0A8S3RUN9_MYTED</name>
<feature type="region of interest" description="Disordered" evidence="1">
    <location>
        <begin position="1"/>
        <end position="139"/>
    </location>
</feature>
<organism evidence="4 5">
    <name type="scientific">Mytilus edulis</name>
    <name type="common">Blue mussel</name>
    <dbReference type="NCBI Taxonomy" id="6550"/>
    <lineage>
        <taxon>Eukaryota</taxon>
        <taxon>Metazoa</taxon>
        <taxon>Spiralia</taxon>
        <taxon>Lophotrochozoa</taxon>
        <taxon>Mollusca</taxon>
        <taxon>Bivalvia</taxon>
        <taxon>Autobranchia</taxon>
        <taxon>Pteriomorphia</taxon>
        <taxon>Mytilida</taxon>
        <taxon>Mytiloidea</taxon>
        <taxon>Mytilidae</taxon>
        <taxon>Mytilinae</taxon>
        <taxon>Mytilus</taxon>
    </lineage>
</organism>
<keyword evidence="5" id="KW-1185">Reference proteome</keyword>
<evidence type="ECO:0000313" key="4">
    <source>
        <dbReference type="EMBL" id="CAG2209890.1"/>
    </source>
</evidence>
<feature type="compositionally biased region" description="Polar residues" evidence="1">
    <location>
        <begin position="31"/>
        <end position="40"/>
    </location>
</feature>
<proteinExistence type="predicted"/>
<sequence>MAGRSQHRDNRSSYFSSDIGRSGVYDGVNGTPINFSQRGDNPNDLRDTEGISETARESGLYASRIGSTKQPTEDYSKEGMLGSTGNFPRQNWDQSFEEGNRTPESGTYSRNIESNQYDTDYKANNDIGRRSTFDNNRDSGLYSRKIGSFRETIPDKDMATPFPENSGKDNQRQSSKHFKPNKYIGNTLDTMLEGEDESKQPEHFHSTNYSESRKYSGTARNGDYDGHSNASFQDDKEFPPWAGMMVEQQFTDKYIKTKWPRISLHLTQPRHSDPFVPGKIDEGSIDINSAKDDHKTRNTLCVIGLGTLLLCLVGAAIITVIVLANQSTDKTEYVTVNMTITVEKTFTSELNNPKSTDYKLFASEVCKQTKDVYTSANSSLSGYYGCKVSNMENGSIIVTYIIYFTGTTTQQVTPEAVKTILDSHLNVSSSQLGDLVIVTGSVTVNKVETETLSSPPPVEESVTTTTTVITTPHIETTTEVVVPSTVTTSDSETVQTTEATTLNTKQTTMETTSLTTSSTEAKTPKTVQTTTETVISTVPPTEDTTTEPKQSTMETTTSKVPTSEDTTTEPKQSTMETTTSTVPPTEDTTTETVQSTTASTPPLISSTEETTLKTVQSTGKTNTPSVSLTDETTPKTMHSTTKIITPSSSSTENTTPKTMQTETTSPIMISTVESMSSQSTNHVSDVPTTLQTEKTTEDTTTSDSTERTKTSSSLPFIDTTKPVISTSTDDTNQLITSPTTEDTTKLITSTPPDETTRLITSTSTEDTTSKMPSTSMDYTTHAEDTTKPTTSASTEESTTKLITPTSIDDTTKPVTFTSTDDTTATLTSTATVDTTKSVTSTPIEDVTQSETFTSTEKTTKHVTSTPSEDTTKTISSAPTEDTTPSITAISTEDTPTEDTTTKTVSSIITEGTTLSITATSTSMPTTGRTTSDEITTVSGNICSCAVSGSYRAHPSNCRVKVLCIEDGGIMYPTGFHVHPTNAVIVLQENVQQTALMQYVRKQFHQSVYLISKQFHILAINSSREQHSLDKAMGDFDLKKGEANPGKPTIGQQIHTIEGQTVKYTCTGNVGNPPGSIEFSCS</sequence>
<accession>A0A8S3RUN9</accession>
<evidence type="ECO:0000259" key="3">
    <source>
        <dbReference type="PROSITE" id="PS50024"/>
    </source>
</evidence>
<feature type="region of interest" description="Disordered" evidence="1">
    <location>
        <begin position="849"/>
        <end position="900"/>
    </location>
</feature>
<feature type="transmembrane region" description="Helical" evidence="2">
    <location>
        <begin position="300"/>
        <end position="324"/>
    </location>
</feature>
<feature type="compositionally biased region" description="Polar residues" evidence="1">
    <location>
        <begin position="659"/>
        <end position="687"/>
    </location>
</feature>
<dbReference type="EMBL" id="CAJPWZ010001217">
    <property type="protein sequence ID" value="CAG2209890.1"/>
    <property type="molecule type" value="Genomic_DNA"/>
</dbReference>
<evidence type="ECO:0000256" key="2">
    <source>
        <dbReference type="SAM" id="Phobius"/>
    </source>
</evidence>
<feature type="compositionally biased region" description="Low complexity" evidence="1">
    <location>
        <begin position="891"/>
        <end position="900"/>
    </location>
</feature>
<feature type="compositionally biased region" description="Low complexity" evidence="1">
    <location>
        <begin position="849"/>
        <end position="865"/>
    </location>
</feature>
<feature type="compositionally biased region" description="Polar residues" evidence="1">
    <location>
        <begin position="866"/>
        <end position="890"/>
    </location>
</feature>
<feature type="region of interest" description="Disordered" evidence="1">
    <location>
        <begin position="195"/>
        <end position="232"/>
    </location>
</feature>